<evidence type="ECO:0000313" key="8">
    <source>
        <dbReference type="Proteomes" id="UP000006190"/>
    </source>
</evidence>
<keyword evidence="2" id="KW-0808">Transferase</keyword>
<evidence type="ECO:0000259" key="6">
    <source>
        <dbReference type="Pfam" id="PF08540"/>
    </source>
</evidence>
<feature type="domain" description="Hydroxymethylglutaryl-coenzyme A synthase C-terminal" evidence="6">
    <location>
        <begin position="262"/>
        <end position="393"/>
    </location>
</feature>
<dbReference type="Pfam" id="PF08540">
    <property type="entry name" value="HMG_CoA_synt_C"/>
    <property type="match status" value="2"/>
</dbReference>
<dbReference type="GO" id="GO:0004421">
    <property type="term" value="F:hydroxymethylglutaryl-CoA synthase activity"/>
    <property type="evidence" value="ECO:0007669"/>
    <property type="project" value="InterPro"/>
</dbReference>
<evidence type="ECO:0000313" key="7">
    <source>
        <dbReference type="EMBL" id="EHR38088.1"/>
    </source>
</evidence>
<reference evidence="7 8" key="1">
    <citation type="submission" date="2012-01" db="EMBL/GenBank/DDBJ databases">
        <title>The Genome Sequence of Facklamia languida CCUG 37842.</title>
        <authorList>
            <consortium name="The Broad Institute Genome Sequencing Platform"/>
            <person name="Earl A."/>
            <person name="Ward D."/>
            <person name="Feldgarden M."/>
            <person name="Gevers D."/>
            <person name="Huys G."/>
            <person name="Young S.K."/>
            <person name="Zeng Q."/>
            <person name="Gargeya S."/>
            <person name="Fitzgerald M."/>
            <person name="Haas B."/>
            <person name="Abouelleil A."/>
            <person name="Alvarado L."/>
            <person name="Arachchi H.M."/>
            <person name="Berlin A."/>
            <person name="Chapman S.B."/>
            <person name="Gearin G."/>
            <person name="Goldberg J."/>
            <person name="Griggs A."/>
            <person name="Gujja S."/>
            <person name="Hansen M."/>
            <person name="Heiman D."/>
            <person name="Howarth C."/>
            <person name="Larimer J."/>
            <person name="Lui A."/>
            <person name="MacDonald P.J.P."/>
            <person name="McCowen C."/>
            <person name="Montmayeur A."/>
            <person name="Murphy C."/>
            <person name="Neiman D."/>
            <person name="Pearson M."/>
            <person name="Priest M."/>
            <person name="Roberts A."/>
            <person name="Saif S."/>
            <person name="Shea T."/>
            <person name="Sisk P."/>
            <person name="Stolte C."/>
            <person name="Sykes S."/>
            <person name="Wortman J."/>
            <person name="Nusbaum C."/>
            <person name="Birren B."/>
        </authorList>
    </citation>
    <scope>NUCLEOTIDE SEQUENCE [LARGE SCALE GENOMIC DNA]</scope>
    <source>
        <strain evidence="7 8">CCUG 37842</strain>
    </source>
</reference>
<feature type="active site" description="Acyl-thioester intermediate" evidence="3">
    <location>
        <position position="113"/>
    </location>
</feature>
<organism evidence="7 8">
    <name type="scientific">Facklamia languida CCUG 37842</name>
    <dbReference type="NCBI Taxonomy" id="883113"/>
    <lineage>
        <taxon>Bacteria</taxon>
        <taxon>Bacillati</taxon>
        <taxon>Bacillota</taxon>
        <taxon>Bacilli</taxon>
        <taxon>Lactobacillales</taxon>
        <taxon>Aerococcaceae</taxon>
        <taxon>Facklamia</taxon>
    </lineage>
</organism>
<comment type="caution">
    <text evidence="7">The sequence shown here is derived from an EMBL/GenBank/DDBJ whole genome shotgun (WGS) entry which is preliminary data.</text>
</comment>
<feature type="binding site" evidence="4">
    <location>
        <position position="150"/>
    </location>
    <ligand>
        <name>substrate</name>
    </ligand>
</feature>
<dbReference type="NCBIfam" id="TIGR01835">
    <property type="entry name" value="HMG-CoA-S_prok"/>
    <property type="match status" value="1"/>
</dbReference>
<evidence type="ECO:0000259" key="5">
    <source>
        <dbReference type="Pfam" id="PF01154"/>
    </source>
</evidence>
<dbReference type="PANTHER" id="PTHR43323">
    <property type="entry name" value="3-HYDROXY-3-METHYLGLUTARYL COENZYME A SYNTHASE"/>
    <property type="match status" value="1"/>
</dbReference>
<feature type="active site" description="Proton donor/acceptor" evidence="3">
    <location>
        <position position="81"/>
    </location>
</feature>
<dbReference type="eggNOG" id="COG3425">
    <property type="taxonomic scope" value="Bacteria"/>
</dbReference>
<feature type="domain" description="Hydroxymethylglutaryl-coenzyme A synthase C-terminal" evidence="6">
    <location>
        <begin position="172"/>
        <end position="247"/>
    </location>
</feature>
<evidence type="ECO:0000256" key="1">
    <source>
        <dbReference type="ARBA" id="ARBA00007061"/>
    </source>
</evidence>
<accession>H3NH33</accession>
<dbReference type="Pfam" id="PF01154">
    <property type="entry name" value="HMG_CoA_synt_N"/>
    <property type="match status" value="1"/>
</dbReference>
<dbReference type="RefSeq" id="WP_006308050.1">
    <property type="nucleotide sequence ID" value="NZ_JH601133.1"/>
</dbReference>
<evidence type="ECO:0000256" key="3">
    <source>
        <dbReference type="PIRSR" id="PIRSR611554-1"/>
    </source>
</evidence>
<evidence type="ECO:0000256" key="2">
    <source>
        <dbReference type="ARBA" id="ARBA00022679"/>
    </source>
</evidence>
<feature type="active site" description="Proton donor/acceptor" evidence="3">
    <location>
        <position position="235"/>
    </location>
</feature>
<dbReference type="CDD" id="cd00827">
    <property type="entry name" value="init_cond_enzymes"/>
    <property type="match status" value="1"/>
</dbReference>
<comment type="similarity">
    <text evidence="1">Belongs to the thiolase-like superfamily. HMG-CoA synthase family.</text>
</comment>
<dbReference type="PATRIC" id="fig|883113.3.peg.169"/>
<dbReference type="OrthoDB" id="9769523at2"/>
<sequence length="399" mass="44685">MEHKVGIDRMHLYIPPQYIEMEELALARGIDPAKYTVGIGQSQMAVTDATQDIVMMAINAARPLLKEEDLNQIDQVIVATESAFDYSKAAAIYVHEALGIHPYARSYEIKEACYGGTAAVLAACDYVRLRPDRKVLVITSDIARYGLATGGEPTQGAGAVAMLISSNPQIIAFDTKTTPYTNNQFDFWRPDYSPYPMVEGKFSTQLYLDSFAQVVKQAAEKDPQLWESTQAIALHLPFTKMGLKAIRALREDLTEQVEAVKAIDRWESHYQALTALSRRIGNIYTGSLYLGLLSLLCNDPTIKAGDQIGLFSYGSGAVAEWLSGKLQVGYQAGILQKEVADQLTSRRKLKIEEYETLYRKTLNESDSIQEYEPSVGQGDFYLARIDHHRRYYEQNHQAE</sequence>
<protein>
    <submittedName>
        <fullName evidence="7">Hydroxymethylglutaryl-CoA synthase</fullName>
    </submittedName>
</protein>
<gene>
    <name evidence="7" type="ORF">HMPREF9708_00172</name>
</gene>
<proteinExistence type="inferred from homology"/>
<feature type="binding site" evidence="4">
    <location>
        <position position="145"/>
    </location>
    <ligand>
        <name>(3S)-3-hydroxy-3-methylglutaryl-CoA</name>
        <dbReference type="ChEBI" id="CHEBI:43074"/>
    </ligand>
</feature>
<dbReference type="Gene3D" id="3.40.47.10">
    <property type="match status" value="1"/>
</dbReference>
<feature type="binding site" evidence="4">
    <location>
        <position position="282"/>
    </location>
    <ligand>
        <name>(3S)-3-hydroxy-3-methylglutaryl-CoA</name>
        <dbReference type="ChEBI" id="CHEBI:43074"/>
    </ligand>
</feature>
<dbReference type="InterPro" id="IPR013746">
    <property type="entry name" value="HMG_CoA_synt_C_dom"/>
</dbReference>
<dbReference type="HOGENOM" id="CLU_008065_3_2_9"/>
<dbReference type="GO" id="GO:0006084">
    <property type="term" value="P:acetyl-CoA metabolic process"/>
    <property type="evidence" value="ECO:0007669"/>
    <property type="project" value="InterPro"/>
</dbReference>
<dbReference type="SUPFAM" id="SSF53901">
    <property type="entry name" value="Thiolase-like"/>
    <property type="match status" value="2"/>
</dbReference>
<dbReference type="AlphaFoldDB" id="H3NH33"/>
<dbReference type="PANTHER" id="PTHR43323:SF2">
    <property type="entry name" value="HYDROXYMETHYLGLUTARYL-COA SYNTHASE"/>
    <property type="match status" value="1"/>
</dbReference>
<dbReference type="InterPro" id="IPR011554">
    <property type="entry name" value="HMG_CoA_synthase_prok"/>
</dbReference>
<feature type="domain" description="Hydroxymethylglutaryl-coenzyme A synthase N-terminal" evidence="5">
    <location>
        <begin position="3"/>
        <end position="167"/>
    </location>
</feature>
<dbReference type="InterPro" id="IPR013528">
    <property type="entry name" value="HMG_CoA_synth_N"/>
</dbReference>
<dbReference type="EMBL" id="AGEG01000002">
    <property type="protein sequence ID" value="EHR38088.1"/>
    <property type="molecule type" value="Genomic_DNA"/>
</dbReference>
<name>H3NH33_9LACT</name>
<evidence type="ECO:0000256" key="4">
    <source>
        <dbReference type="PIRSR" id="PIRSR611554-2"/>
    </source>
</evidence>
<dbReference type="STRING" id="883113.HMPREF9708_00172"/>
<keyword evidence="8" id="KW-1185">Reference proteome</keyword>
<dbReference type="Proteomes" id="UP000006190">
    <property type="component" value="Unassembled WGS sequence"/>
</dbReference>
<dbReference type="InterPro" id="IPR016039">
    <property type="entry name" value="Thiolase-like"/>
</dbReference>
<feature type="binding site" evidence="4">
    <location>
        <position position="244"/>
    </location>
    <ligand>
        <name>(3S)-3-hydroxy-3-methylglutaryl-CoA</name>
        <dbReference type="ChEBI" id="CHEBI:43074"/>
    </ligand>
</feature>
<feature type="binding site" evidence="4">
    <location>
        <position position="31"/>
    </location>
    <ligand>
        <name>(3S)-3-hydroxy-3-methylglutaryl-CoA</name>
        <dbReference type="ChEBI" id="CHEBI:43074"/>
    </ligand>
</feature>